<dbReference type="PANTHER" id="PTHR37184">
    <property type="entry name" value="CLAVATA3/ESR (CLE)-RELATED PROTEIN 27"/>
    <property type="match status" value="1"/>
</dbReference>
<keyword evidence="1" id="KW-0472">Membrane</keyword>
<keyword evidence="1" id="KW-0812">Transmembrane</keyword>
<dbReference type="AlphaFoldDB" id="A0AAV5HX67"/>
<sequence length="100" mass="11565">MSWVGRRRGLFSSVAVLWIIFMLQIWVCCECRPGAMRVLSGNRMSVKMAPVESQGMTSEEKNEMFRKFFNGRSTFDFNRTDKGLEESKRKVPSCPDPLHN</sequence>
<dbReference type="InterPro" id="IPR040274">
    <property type="entry name" value="CLE27/CLE43"/>
</dbReference>
<organism evidence="2 3">
    <name type="scientific">Rubroshorea leprosula</name>
    <dbReference type="NCBI Taxonomy" id="152421"/>
    <lineage>
        <taxon>Eukaryota</taxon>
        <taxon>Viridiplantae</taxon>
        <taxon>Streptophyta</taxon>
        <taxon>Embryophyta</taxon>
        <taxon>Tracheophyta</taxon>
        <taxon>Spermatophyta</taxon>
        <taxon>Magnoliopsida</taxon>
        <taxon>eudicotyledons</taxon>
        <taxon>Gunneridae</taxon>
        <taxon>Pentapetalae</taxon>
        <taxon>rosids</taxon>
        <taxon>malvids</taxon>
        <taxon>Malvales</taxon>
        <taxon>Dipterocarpaceae</taxon>
        <taxon>Rubroshorea</taxon>
    </lineage>
</organism>
<evidence type="ECO:0008006" key="4">
    <source>
        <dbReference type="Google" id="ProtNLM"/>
    </source>
</evidence>
<evidence type="ECO:0000256" key="1">
    <source>
        <dbReference type="SAM" id="Phobius"/>
    </source>
</evidence>
<dbReference type="Proteomes" id="UP001054252">
    <property type="component" value="Unassembled WGS sequence"/>
</dbReference>
<keyword evidence="3" id="KW-1185">Reference proteome</keyword>
<name>A0AAV5HX67_9ROSI</name>
<evidence type="ECO:0000313" key="3">
    <source>
        <dbReference type="Proteomes" id="UP001054252"/>
    </source>
</evidence>
<protein>
    <recommendedName>
        <fullName evidence="4">CLAVATA3/ESR (CLE)-related protein 27</fullName>
    </recommendedName>
</protein>
<accession>A0AAV5HX67</accession>
<comment type="caution">
    <text evidence="2">The sequence shown here is derived from an EMBL/GenBank/DDBJ whole genome shotgun (WGS) entry which is preliminary data.</text>
</comment>
<gene>
    <name evidence="2" type="ORF">SLEP1_g4332</name>
</gene>
<proteinExistence type="predicted"/>
<reference evidence="2 3" key="1">
    <citation type="journal article" date="2021" name="Commun. Biol.">
        <title>The genome of Shorea leprosula (Dipterocarpaceae) highlights the ecological relevance of drought in aseasonal tropical rainforests.</title>
        <authorList>
            <person name="Ng K.K.S."/>
            <person name="Kobayashi M.J."/>
            <person name="Fawcett J.A."/>
            <person name="Hatakeyama M."/>
            <person name="Paape T."/>
            <person name="Ng C.H."/>
            <person name="Ang C.C."/>
            <person name="Tnah L.H."/>
            <person name="Lee C.T."/>
            <person name="Nishiyama T."/>
            <person name="Sese J."/>
            <person name="O'Brien M.J."/>
            <person name="Copetti D."/>
            <person name="Mohd Noor M.I."/>
            <person name="Ong R.C."/>
            <person name="Putra M."/>
            <person name="Sireger I.Z."/>
            <person name="Indrioko S."/>
            <person name="Kosugi Y."/>
            <person name="Izuno A."/>
            <person name="Isagi Y."/>
            <person name="Lee S.L."/>
            <person name="Shimizu K.K."/>
        </authorList>
    </citation>
    <scope>NUCLEOTIDE SEQUENCE [LARGE SCALE GENOMIC DNA]</scope>
    <source>
        <strain evidence="2">214</strain>
    </source>
</reference>
<evidence type="ECO:0000313" key="2">
    <source>
        <dbReference type="EMBL" id="GKU90328.1"/>
    </source>
</evidence>
<keyword evidence="1" id="KW-1133">Transmembrane helix</keyword>
<dbReference type="EMBL" id="BPVZ01000004">
    <property type="protein sequence ID" value="GKU90328.1"/>
    <property type="molecule type" value="Genomic_DNA"/>
</dbReference>
<feature type="transmembrane region" description="Helical" evidence="1">
    <location>
        <begin position="9"/>
        <end position="27"/>
    </location>
</feature>
<dbReference type="PANTHER" id="PTHR37184:SF2">
    <property type="entry name" value="CLAVATA3_ESR (CLE)-RELATED PROTEIN 43"/>
    <property type="match status" value="1"/>
</dbReference>